<dbReference type="InterPro" id="IPR027417">
    <property type="entry name" value="P-loop_NTPase"/>
</dbReference>
<name>A0A0F9MCD0_9ZZZZ</name>
<proteinExistence type="predicted"/>
<dbReference type="Gene3D" id="3.40.50.300">
    <property type="entry name" value="P-loop containing nucleotide triphosphate hydrolases"/>
    <property type="match status" value="1"/>
</dbReference>
<evidence type="ECO:0008006" key="2">
    <source>
        <dbReference type="Google" id="ProtNLM"/>
    </source>
</evidence>
<reference evidence="1" key="1">
    <citation type="journal article" date="2015" name="Nature">
        <title>Complex archaea that bridge the gap between prokaryotes and eukaryotes.</title>
        <authorList>
            <person name="Spang A."/>
            <person name="Saw J.H."/>
            <person name="Jorgensen S.L."/>
            <person name="Zaremba-Niedzwiedzka K."/>
            <person name="Martijn J."/>
            <person name="Lind A.E."/>
            <person name="van Eijk R."/>
            <person name="Schleper C."/>
            <person name="Guy L."/>
            <person name="Ettema T.J."/>
        </authorList>
    </citation>
    <scope>NUCLEOTIDE SEQUENCE</scope>
</reference>
<organism evidence="1">
    <name type="scientific">marine sediment metagenome</name>
    <dbReference type="NCBI Taxonomy" id="412755"/>
    <lineage>
        <taxon>unclassified sequences</taxon>
        <taxon>metagenomes</taxon>
        <taxon>ecological metagenomes</taxon>
    </lineage>
</organism>
<accession>A0A0F9MCD0</accession>
<dbReference type="EMBL" id="LAZR01005033">
    <property type="protein sequence ID" value="KKN03434.1"/>
    <property type="molecule type" value="Genomic_DNA"/>
</dbReference>
<protein>
    <recommendedName>
        <fullName evidence="2">Terminase large subunit gp17-like C-terminal domain-containing protein</fullName>
    </recommendedName>
</protein>
<dbReference type="Gene3D" id="3.30.420.280">
    <property type="match status" value="1"/>
</dbReference>
<gene>
    <name evidence="1" type="ORF">LCGC14_1107670</name>
</gene>
<comment type="caution">
    <text evidence="1">The sequence shown here is derived from an EMBL/GenBank/DDBJ whole genome shotgun (WGS) entry which is preliminary data.</text>
</comment>
<evidence type="ECO:0000313" key="1">
    <source>
        <dbReference type="EMBL" id="KKN03434.1"/>
    </source>
</evidence>
<sequence length="383" mass="44338">KGRGVLTQPSFDMIRRNFMPVWDSLYGRVRGDIWDYRIYLQGTPQEIAFKNGFVYDLRPATNDMAERFRGATYCVAGMDELRNEDQLACYLALVGAVRMPGFPLQFFVTSTPEARRPWIRKIWTDHVDPISGEALSPEDYPKFKGRMEDNWHLTEVQKKRMRTMYGGQSRYARQELDAEDVAVEGVAFESFSEAVHVRYPPPSLQWKRRGVAGIDFGATSPTAMYELGLDENNKIWALREFYKRDADDYDWVGTSIDWKMKLIVCDPSRSDKDIYRLQTLYGINLIRAPHKQFDVRVRMMRSLLLVDEHGEPGMYITPECINLRYEIPNLAFASPRGQEFTTDRWESGVLDHGFDGFCYGAQELIDMPMDWETPTVVEHGVLA</sequence>
<feature type="non-terminal residue" evidence="1">
    <location>
        <position position="1"/>
    </location>
</feature>
<dbReference type="AlphaFoldDB" id="A0A0F9MCD0"/>